<reference evidence="7" key="3">
    <citation type="submission" date="2025-09" db="UniProtKB">
        <authorList>
            <consortium name="Ensembl"/>
        </authorList>
    </citation>
    <scope>IDENTIFICATION</scope>
</reference>
<dbReference type="AlphaFoldDB" id="A0A452HIZ1"/>
<keyword evidence="8" id="KW-1185">Reference proteome</keyword>
<feature type="transmembrane region" description="Helical" evidence="5">
    <location>
        <begin position="367"/>
        <end position="385"/>
    </location>
</feature>
<dbReference type="InterPro" id="IPR001902">
    <property type="entry name" value="SLC26A/SulP_fam"/>
</dbReference>
<evidence type="ECO:0000313" key="7">
    <source>
        <dbReference type="Ensembl" id="ENSGAGP00000014869.1"/>
    </source>
</evidence>
<dbReference type="STRING" id="38772.ENSGAGP00000014869"/>
<evidence type="ECO:0000256" key="1">
    <source>
        <dbReference type="ARBA" id="ARBA00004141"/>
    </source>
</evidence>
<feature type="transmembrane region" description="Helical" evidence="5">
    <location>
        <begin position="250"/>
        <end position="267"/>
    </location>
</feature>
<dbReference type="Ensembl" id="ENSGAGT00000016987.1">
    <property type="protein sequence ID" value="ENSGAGP00000014869.1"/>
    <property type="gene ID" value="ENSGAGG00000011252.1"/>
</dbReference>
<sequence>MVEPVGNQYVVARPVYSENSFGEEHKKVHRYHKTFLDHLRVCFRCSPQKAKNIATGLLPITSWLPAYRIKEWLLSDFVSGISTGLVAVLQGLAFALLVYVRPGYGLYAAFFPVIGYFLFGTSRHISVGPFPVLSIMVGEVVLKLVDEESVGNSTLTTSTALDEERIQVAATVSLLAGIFQLLLGALQVGFVIIYLSQSLISGFTTAAAIHVVVSQLKFILQLPVIGCKEPFSIFCMHDVSACLQNITKTNIADLVTGLIILVIVFVVKEINERYKTKLPVPIPIELFVTVVAAGISYACNFKERFQVDVIGQLEKGFKPPIQLDMRVFQSCVGEAFSIAIVGFAVAFSVAKVYSIKYDYPINGNQELIAFGLSNIFCGAFSGFAASTSLSRSGVQESTGGKTQVAGLLSAVIVMIVILAIGFLLEPLQKMIWVVTFLCTVILGLAIGLGVSIGFELLTIVFRTQL</sequence>
<organism evidence="7 8">
    <name type="scientific">Gopherus agassizii</name>
    <name type="common">Agassiz's desert tortoise</name>
    <dbReference type="NCBI Taxonomy" id="38772"/>
    <lineage>
        <taxon>Eukaryota</taxon>
        <taxon>Metazoa</taxon>
        <taxon>Chordata</taxon>
        <taxon>Craniata</taxon>
        <taxon>Vertebrata</taxon>
        <taxon>Euteleostomi</taxon>
        <taxon>Archelosauria</taxon>
        <taxon>Testudinata</taxon>
        <taxon>Testudines</taxon>
        <taxon>Cryptodira</taxon>
        <taxon>Durocryptodira</taxon>
        <taxon>Testudinoidea</taxon>
        <taxon>Testudinidae</taxon>
        <taxon>Gopherus</taxon>
    </lineage>
</organism>
<dbReference type="Proteomes" id="UP000291020">
    <property type="component" value="Unassembled WGS sequence"/>
</dbReference>
<feature type="transmembrane region" description="Helical" evidence="5">
    <location>
        <begin position="165"/>
        <end position="183"/>
    </location>
</feature>
<keyword evidence="3 5" id="KW-1133">Transmembrane helix</keyword>
<protein>
    <recommendedName>
        <fullName evidence="6">SLC26A/SulP transporter domain-containing protein</fullName>
    </recommendedName>
</protein>
<feature type="transmembrane region" description="Helical" evidence="5">
    <location>
        <begin position="77"/>
        <end position="98"/>
    </location>
</feature>
<dbReference type="GO" id="GO:0055085">
    <property type="term" value="P:transmembrane transport"/>
    <property type="evidence" value="ECO:0007669"/>
    <property type="project" value="InterPro"/>
</dbReference>
<dbReference type="InterPro" id="IPR011547">
    <property type="entry name" value="SLC26A/SulP_dom"/>
</dbReference>
<evidence type="ECO:0000313" key="8">
    <source>
        <dbReference type="Proteomes" id="UP000291020"/>
    </source>
</evidence>
<dbReference type="GO" id="GO:0016020">
    <property type="term" value="C:membrane"/>
    <property type="evidence" value="ECO:0007669"/>
    <property type="project" value="UniProtKB-SubCell"/>
</dbReference>
<feature type="transmembrane region" description="Helical" evidence="5">
    <location>
        <begin position="104"/>
        <end position="120"/>
    </location>
</feature>
<evidence type="ECO:0000256" key="2">
    <source>
        <dbReference type="ARBA" id="ARBA00022692"/>
    </source>
</evidence>
<dbReference type="Pfam" id="PF00916">
    <property type="entry name" value="Sulfate_transp"/>
    <property type="match status" value="1"/>
</dbReference>
<proteinExistence type="predicted"/>
<accession>A0A452HIZ1</accession>
<evidence type="ECO:0000259" key="6">
    <source>
        <dbReference type="Pfam" id="PF00916"/>
    </source>
</evidence>
<name>A0A452HIZ1_9SAUR</name>
<evidence type="ECO:0000256" key="5">
    <source>
        <dbReference type="SAM" id="Phobius"/>
    </source>
</evidence>
<evidence type="ECO:0000256" key="4">
    <source>
        <dbReference type="ARBA" id="ARBA00023136"/>
    </source>
</evidence>
<feature type="transmembrane region" description="Helical" evidence="5">
    <location>
        <begin position="335"/>
        <end position="355"/>
    </location>
</feature>
<feature type="transmembrane region" description="Helical" evidence="5">
    <location>
        <begin position="430"/>
        <end position="461"/>
    </location>
</feature>
<feature type="domain" description="SLC26A/SulP transporter" evidence="6">
    <location>
        <begin position="73"/>
        <end position="431"/>
    </location>
</feature>
<keyword evidence="4 5" id="KW-0472">Membrane</keyword>
<feature type="transmembrane region" description="Helical" evidence="5">
    <location>
        <begin position="405"/>
        <end position="424"/>
    </location>
</feature>
<reference evidence="8" key="1">
    <citation type="journal article" date="2017" name="PLoS ONE">
        <title>The Agassiz's desert tortoise genome provides a resource for the conservation of a threatened species.</title>
        <authorList>
            <person name="Tollis M."/>
            <person name="DeNardo D.F."/>
            <person name="Cornelius J.A."/>
            <person name="Dolby G.A."/>
            <person name="Edwards T."/>
            <person name="Henen B.T."/>
            <person name="Karl A.E."/>
            <person name="Murphy R.W."/>
            <person name="Kusumi K."/>
        </authorList>
    </citation>
    <scope>NUCLEOTIDE SEQUENCE [LARGE SCALE GENOMIC DNA]</scope>
</reference>
<evidence type="ECO:0000256" key="3">
    <source>
        <dbReference type="ARBA" id="ARBA00022989"/>
    </source>
</evidence>
<keyword evidence="2 5" id="KW-0812">Transmembrane</keyword>
<dbReference type="PANTHER" id="PTHR11814">
    <property type="entry name" value="SULFATE TRANSPORTER"/>
    <property type="match status" value="1"/>
</dbReference>
<reference evidence="7" key="2">
    <citation type="submission" date="2025-08" db="UniProtKB">
        <authorList>
            <consortium name="Ensembl"/>
        </authorList>
    </citation>
    <scope>IDENTIFICATION</scope>
</reference>
<comment type="subcellular location">
    <subcellularLocation>
        <location evidence="1">Membrane</location>
        <topology evidence="1">Multi-pass membrane protein</topology>
    </subcellularLocation>
</comment>